<dbReference type="Pfam" id="PF11075">
    <property type="entry name" value="DUF2780"/>
    <property type="match status" value="1"/>
</dbReference>
<proteinExistence type="predicted"/>
<sequence length="192" mass="18832">MRVTTHATLAAALLFSAASAFAFNLGDAAKAVAGASQGDSAQVATTPQTSGLLGALTGQLGVSQEQAVGGTGALLGLAKNQLAGNDYSQLVKTIPGLDKLAGNNALAGLGGLGNVLGKSGGESQGLGSLLGNADSMGDVNKAFNTLGMDSGMTEKFAQVLVDYFGKQGANSELLGSLSNLWGVSKAGGSSLL</sequence>
<evidence type="ECO:0000313" key="2">
    <source>
        <dbReference type="EMBL" id="MUI58714.1"/>
    </source>
</evidence>
<organism evidence="2">
    <name type="scientific">Pseudomonas aeruginosa</name>
    <dbReference type="NCBI Taxonomy" id="287"/>
    <lineage>
        <taxon>Bacteria</taxon>
        <taxon>Pseudomonadati</taxon>
        <taxon>Pseudomonadota</taxon>
        <taxon>Gammaproteobacteria</taxon>
        <taxon>Pseudomonadales</taxon>
        <taxon>Pseudomonadaceae</taxon>
        <taxon>Pseudomonas</taxon>
    </lineage>
</organism>
<gene>
    <name evidence="2" type="ORF">GNQ20_12975</name>
</gene>
<evidence type="ECO:0000256" key="1">
    <source>
        <dbReference type="SAM" id="SignalP"/>
    </source>
</evidence>
<name>A0A6A9JS11_PSEAI</name>
<feature type="chain" id="PRO_5025666476" evidence="1">
    <location>
        <begin position="23"/>
        <end position="192"/>
    </location>
</feature>
<accession>A0A6A9JS11</accession>
<keyword evidence="1" id="KW-0732">Signal</keyword>
<dbReference type="AlphaFoldDB" id="A0A6A9JS11"/>
<dbReference type="RefSeq" id="WP_033971391.1">
    <property type="nucleotide sequence ID" value="NZ_BSBA01000039.1"/>
</dbReference>
<dbReference type="InterPro" id="IPR021302">
    <property type="entry name" value="DUF2780_VcgC/VcgE"/>
</dbReference>
<comment type="caution">
    <text evidence="2">The sequence shown here is derived from an EMBL/GenBank/DDBJ whole genome shotgun (WGS) entry which is preliminary data.</text>
</comment>
<dbReference type="EMBL" id="WOAJ01000004">
    <property type="protein sequence ID" value="MUI58714.1"/>
    <property type="molecule type" value="Genomic_DNA"/>
</dbReference>
<protein>
    <submittedName>
        <fullName evidence="2">DUF2780 domain-containing protein</fullName>
    </submittedName>
</protein>
<reference evidence="2" key="1">
    <citation type="submission" date="2019-11" db="EMBL/GenBank/DDBJ databases">
        <title>Genomes of ocular Pseudomonas aeruginosa isolates.</title>
        <authorList>
            <person name="Khan M."/>
            <person name="Rice S.A."/>
            <person name="Willcox M.D.P."/>
            <person name="Stapleton F."/>
        </authorList>
    </citation>
    <scope>NUCLEOTIDE SEQUENCE</scope>
    <source>
        <strain evidence="2">PA206</strain>
    </source>
</reference>
<feature type="signal peptide" evidence="1">
    <location>
        <begin position="1"/>
        <end position="22"/>
    </location>
</feature>